<accession>A0A143BSP7</accession>
<sequence>MIDIPLASINVEETTERRGRDVTSTLRGTPMRGVRGSISTTDSSSDKRGSFLEVHSVLRDLVRPDQAIGDPQEYFAVLDEPVSL</sequence>
<dbReference type="KEGG" id="stsi:A4E84_00410"/>
<dbReference type="EMBL" id="CP015098">
    <property type="protein sequence ID" value="AMW08143.1"/>
    <property type="molecule type" value="Genomic_DNA"/>
</dbReference>
<keyword evidence="3" id="KW-1185">Reference proteome</keyword>
<feature type="region of interest" description="Disordered" evidence="1">
    <location>
        <begin position="14"/>
        <end position="47"/>
    </location>
</feature>
<evidence type="ECO:0000313" key="3">
    <source>
        <dbReference type="Proteomes" id="UP000076096"/>
    </source>
</evidence>
<protein>
    <submittedName>
        <fullName evidence="2">Uncharacterized protein</fullName>
    </submittedName>
</protein>
<gene>
    <name evidence="2" type="ORF">A4E84_00410</name>
</gene>
<dbReference type="AlphaFoldDB" id="A0A143BSP7"/>
<name>A0A143BSP7_9ACTN</name>
<evidence type="ECO:0000313" key="2">
    <source>
        <dbReference type="EMBL" id="AMW08143.1"/>
    </source>
</evidence>
<evidence type="ECO:0000256" key="1">
    <source>
        <dbReference type="SAM" id="MobiDB-lite"/>
    </source>
</evidence>
<proteinExistence type="predicted"/>
<reference evidence="3" key="1">
    <citation type="submission" date="2016-04" db="EMBL/GenBank/DDBJ databases">
        <authorList>
            <person name="Zhang B."/>
        </authorList>
    </citation>
    <scope>NUCLEOTIDE SEQUENCE [LARGE SCALE GENOMIC DNA]</scope>
    <source>
        <strain evidence="3">S10</strain>
    </source>
</reference>
<organism evidence="2 3">
    <name type="scientific">Streptomyces qaidamensis</name>
    <dbReference type="NCBI Taxonomy" id="1783515"/>
    <lineage>
        <taxon>Bacteria</taxon>
        <taxon>Bacillati</taxon>
        <taxon>Actinomycetota</taxon>
        <taxon>Actinomycetes</taxon>
        <taxon>Kitasatosporales</taxon>
        <taxon>Streptomycetaceae</taxon>
        <taxon>Streptomyces</taxon>
        <taxon>Streptomyces aurantiacus group</taxon>
    </lineage>
</organism>
<dbReference type="Proteomes" id="UP000076096">
    <property type="component" value="Chromosome"/>
</dbReference>